<dbReference type="Proteomes" id="UP000192411">
    <property type="component" value="Unassembled WGS sequence"/>
</dbReference>
<dbReference type="OrthoDB" id="166978at2"/>
<keyword evidence="4" id="KW-1185">Reference proteome</keyword>
<name>A0A1X0JPA0_9MYCO</name>
<keyword evidence="2" id="KW-0732">Signal</keyword>
<dbReference type="STRING" id="75922.BST47_15520"/>
<evidence type="ECO:0000256" key="2">
    <source>
        <dbReference type="SAM" id="SignalP"/>
    </source>
</evidence>
<feature type="chain" id="PRO_5012032408" description="Lipoprotein" evidence="2">
    <location>
        <begin position="27"/>
        <end position="202"/>
    </location>
</feature>
<dbReference type="RefSeq" id="WP_083126403.1">
    <property type="nucleotide sequence ID" value="NZ_MVIM01000007.1"/>
</dbReference>
<gene>
    <name evidence="3" type="ORF">BST47_15520</name>
</gene>
<comment type="caution">
    <text evidence="3">The sequence shown here is derived from an EMBL/GenBank/DDBJ whole genome shotgun (WGS) entry which is preliminary data.</text>
</comment>
<evidence type="ECO:0000313" key="4">
    <source>
        <dbReference type="Proteomes" id="UP000192411"/>
    </source>
</evidence>
<feature type="compositionally biased region" description="Pro residues" evidence="1">
    <location>
        <begin position="31"/>
        <end position="41"/>
    </location>
</feature>
<protein>
    <recommendedName>
        <fullName evidence="5">Lipoprotein</fullName>
    </recommendedName>
</protein>
<feature type="region of interest" description="Disordered" evidence="1">
    <location>
        <begin position="25"/>
        <end position="64"/>
    </location>
</feature>
<organism evidence="3 4">
    <name type="scientific">Mycolicibacterium tusciae</name>
    <dbReference type="NCBI Taxonomy" id="75922"/>
    <lineage>
        <taxon>Bacteria</taxon>
        <taxon>Bacillati</taxon>
        <taxon>Actinomycetota</taxon>
        <taxon>Actinomycetes</taxon>
        <taxon>Mycobacteriales</taxon>
        <taxon>Mycobacteriaceae</taxon>
        <taxon>Mycolicibacterium</taxon>
    </lineage>
</organism>
<dbReference type="EMBL" id="MVIM01000007">
    <property type="protein sequence ID" value="ORB64704.1"/>
    <property type="molecule type" value="Genomic_DNA"/>
</dbReference>
<dbReference type="AlphaFoldDB" id="A0A1X0JPA0"/>
<evidence type="ECO:0008006" key="5">
    <source>
        <dbReference type="Google" id="ProtNLM"/>
    </source>
</evidence>
<sequence>MRPTRTSALAAALLVAAGVSAAYANAQPSTEPAPAPAPSETPAPDGQPSAEAAPPGPKTTIDADGTYAVGSDIVPGVYSSAGPSPNGTACYWKRAAGDELLDNALTKKPAVVQILANDSTFTTNDCQTWALTPNAPLPRQAGPGDLLSQLAPLIGSGIMNGGRSGPPAAGSPPAAEAPAAEAPVTETPTEHIPGTGAAPGPG</sequence>
<feature type="region of interest" description="Disordered" evidence="1">
    <location>
        <begin position="158"/>
        <end position="202"/>
    </location>
</feature>
<feature type="signal peptide" evidence="2">
    <location>
        <begin position="1"/>
        <end position="26"/>
    </location>
</feature>
<feature type="compositionally biased region" description="Low complexity" evidence="1">
    <location>
        <begin position="165"/>
        <end position="183"/>
    </location>
</feature>
<evidence type="ECO:0000313" key="3">
    <source>
        <dbReference type="EMBL" id="ORB64704.1"/>
    </source>
</evidence>
<evidence type="ECO:0000256" key="1">
    <source>
        <dbReference type="SAM" id="MobiDB-lite"/>
    </source>
</evidence>
<reference evidence="3 4" key="1">
    <citation type="submission" date="2017-02" db="EMBL/GenBank/DDBJ databases">
        <title>The new phylogeny of genus Mycobacterium.</title>
        <authorList>
            <person name="Tortoli E."/>
            <person name="Trovato A."/>
            <person name="Cirillo D.M."/>
        </authorList>
    </citation>
    <scope>NUCLEOTIDE SEQUENCE [LARGE SCALE GENOMIC DNA]</scope>
    <source>
        <strain evidence="3 4">DSM 44338</strain>
    </source>
</reference>
<proteinExistence type="predicted"/>
<accession>A0A1X0JPA0</accession>